<dbReference type="SUPFAM" id="SSF50370">
    <property type="entry name" value="Ricin B-like lectins"/>
    <property type="match status" value="1"/>
</dbReference>
<proteinExistence type="predicted"/>
<reference evidence="3 4" key="1">
    <citation type="submission" date="2022-11" db="EMBL/GenBank/DDBJ databases">
        <title>Nonomuraea corallina sp. nov., a new species of the genus Nonomuraea isolated from sea side sediment in Thai sea.</title>
        <authorList>
            <person name="Ngamcharungchit C."/>
            <person name="Matsumoto A."/>
            <person name="Suriyachadkun C."/>
            <person name="Panbangred W."/>
            <person name="Inahashi Y."/>
            <person name="Intra B."/>
        </authorList>
    </citation>
    <scope>NUCLEOTIDE SEQUENCE [LARGE SCALE GENOMIC DNA]</scope>
    <source>
        <strain evidence="3 4">DSM 43553</strain>
    </source>
</reference>
<organism evidence="3 4">
    <name type="scientific">Nonomuraea ferruginea</name>
    <dbReference type="NCBI Taxonomy" id="46174"/>
    <lineage>
        <taxon>Bacteria</taxon>
        <taxon>Bacillati</taxon>
        <taxon>Actinomycetota</taxon>
        <taxon>Actinomycetes</taxon>
        <taxon>Streptosporangiales</taxon>
        <taxon>Streptosporangiaceae</taxon>
        <taxon>Nonomuraea</taxon>
    </lineage>
</organism>
<dbReference type="CDD" id="cd00161">
    <property type="entry name" value="beta-trefoil_Ricin-like"/>
    <property type="match status" value="1"/>
</dbReference>
<dbReference type="EMBL" id="JAPNUD010000005">
    <property type="protein sequence ID" value="MDA0639579.1"/>
    <property type="molecule type" value="Genomic_DNA"/>
</dbReference>
<keyword evidence="4" id="KW-1185">Reference proteome</keyword>
<evidence type="ECO:0000256" key="1">
    <source>
        <dbReference type="SAM" id="SignalP"/>
    </source>
</evidence>
<dbReference type="PROSITE" id="PS50231">
    <property type="entry name" value="RICIN_B_LECTIN"/>
    <property type="match status" value="1"/>
</dbReference>
<feature type="chain" id="PRO_5045721786" evidence="1">
    <location>
        <begin position="23"/>
        <end position="178"/>
    </location>
</feature>
<comment type="caution">
    <text evidence="3">The sequence shown here is derived from an EMBL/GenBank/DDBJ whole genome shotgun (WGS) entry which is preliminary data.</text>
</comment>
<evidence type="ECO:0000313" key="4">
    <source>
        <dbReference type="Proteomes" id="UP001212498"/>
    </source>
</evidence>
<keyword evidence="1" id="KW-0732">Signal</keyword>
<accession>A0ABT4SQR3</accession>
<evidence type="ECO:0000259" key="2">
    <source>
        <dbReference type="Pfam" id="PF00652"/>
    </source>
</evidence>
<feature type="signal peptide" evidence="1">
    <location>
        <begin position="1"/>
        <end position="22"/>
    </location>
</feature>
<dbReference type="Pfam" id="PF00652">
    <property type="entry name" value="Ricin_B_lectin"/>
    <property type="match status" value="1"/>
</dbReference>
<dbReference type="InterPro" id="IPR000772">
    <property type="entry name" value="Ricin_B_lectin"/>
</dbReference>
<dbReference type="Proteomes" id="UP001212498">
    <property type="component" value="Unassembled WGS sequence"/>
</dbReference>
<gene>
    <name evidence="3" type="ORF">OUY24_02975</name>
</gene>
<name>A0ABT4SQR3_9ACTN</name>
<evidence type="ECO:0000313" key="3">
    <source>
        <dbReference type="EMBL" id="MDA0639579.1"/>
    </source>
</evidence>
<dbReference type="RefSeq" id="WP_271275062.1">
    <property type="nucleotide sequence ID" value="NZ_BAABFD010000005.1"/>
</dbReference>
<dbReference type="Gene3D" id="2.80.10.50">
    <property type="match status" value="1"/>
</dbReference>
<feature type="domain" description="Ricin B lectin" evidence="2">
    <location>
        <begin position="46"/>
        <end position="134"/>
    </location>
</feature>
<sequence length="178" mass="18418">MITAVSTALLVVVGVGASNAVAEAVPSATAGVAAVGSRLINGDGDTSGTCLEIEYGGTGTGVRMAGCHVNAHQSWRFTTHTGGYVAIRSHDPDQAGNCLSAGSVVSESPFMRDCTDGVDADMAWTQIHRSNGWFQLHSKAYQGLCLAVIDIGARDLVTMHQCGGATQGNQLWHWASVG</sequence>
<dbReference type="InterPro" id="IPR035992">
    <property type="entry name" value="Ricin_B-like_lectins"/>
</dbReference>
<protein>
    <submittedName>
        <fullName evidence="3">RICIN domain-containing protein</fullName>
    </submittedName>
</protein>